<protein>
    <submittedName>
        <fullName evidence="2">Uncharacterized protein</fullName>
    </submittedName>
</protein>
<dbReference type="Proteomes" id="UP000242765">
    <property type="component" value="Unassembled WGS sequence"/>
</dbReference>
<comment type="caution">
    <text evidence="2">The sequence shown here is derived from an EMBL/GenBank/DDBJ whole genome shotgun (WGS) entry which is preliminary data.</text>
</comment>
<proteinExistence type="predicted"/>
<feature type="chain" id="PRO_5013050911" evidence="1">
    <location>
        <begin position="22"/>
        <end position="118"/>
    </location>
</feature>
<gene>
    <name evidence="2" type="ORF">B9T28_07130</name>
</gene>
<reference evidence="2 3" key="1">
    <citation type="submission" date="2017-04" db="EMBL/GenBank/DDBJ databases">
        <title>High diversity of culturable Acinetobacter species in natural soil and water ecosystems.</title>
        <authorList>
            <person name="Nemec A."/>
            <person name="Radolfova-Krizova L."/>
        </authorList>
    </citation>
    <scope>NUCLEOTIDE SEQUENCE [LARGE SCALE GENOMIC DNA]</scope>
    <source>
        <strain evidence="2 3">ANC 4999</strain>
    </source>
</reference>
<sequence length="118" mass="12966">MRYLLKILLGLIFMSSSMVYAATSGKELSLIQKMLKPLIEQQCASELKASKIWQASALFLSAAQQSRTQNKVCGCVSENAMRDISAKEILIASVNESAKNELMTRAVMNSLKGCAQNF</sequence>
<keyword evidence="1" id="KW-0732">Signal</keyword>
<dbReference type="AlphaFoldDB" id="A0A1Y3CJ91"/>
<organism evidence="2 3">
    <name type="scientific">Acinetobacter silvestris</name>
    <dbReference type="NCBI Taxonomy" id="1977882"/>
    <lineage>
        <taxon>Bacteria</taxon>
        <taxon>Pseudomonadati</taxon>
        <taxon>Pseudomonadota</taxon>
        <taxon>Gammaproteobacteria</taxon>
        <taxon>Moraxellales</taxon>
        <taxon>Moraxellaceae</taxon>
        <taxon>Acinetobacter</taxon>
    </lineage>
</organism>
<keyword evidence="3" id="KW-1185">Reference proteome</keyword>
<evidence type="ECO:0000256" key="1">
    <source>
        <dbReference type="SAM" id="SignalP"/>
    </source>
</evidence>
<evidence type="ECO:0000313" key="2">
    <source>
        <dbReference type="EMBL" id="OTG65963.1"/>
    </source>
</evidence>
<name>A0A1Y3CJ91_9GAMM</name>
<dbReference type="STRING" id="1977882.B9T28_07130"/>
<evidence type="ECO:0000313" key="3">
    <source>
        <dbReference type="Proteomes" id="UP000242765"/>
    </source>
</evidence>
<dbReference type="EMBL" id="NEGB01000003">
    <property type="protein sequence ID" value="OTG65963.1"/>
    <property type="molecule type" value="Genomic_DNA"/>
</dbReference>
<feature type="signal peptide" evidence="1">
    <location>
        <begin position="1"/>
        <end position="21"/>
    </location>
</feature>
<accession>A0A1Y3CJ91</accession>